<dbReference type="EMBL" id="JAPDRQ010000026">
    <property type="protein sequence ID" value="KAJ9661016.1"/>
    <property type="molecule type" value="Genomic_DNA"/>
</dbReference>
<evidence type="ECO:0000313" key="2">
    <source>
        <dbReference type="Proteomes" id="UP001172386"/>
    </source>
</evidence>
<sequence length="541" mass="59515">MFTSSLPLLLPPAASLLPPLHDQPTTDVSPVAAGPNSLQAQQQQQQRRTRGHPHAMYPRSQLAILAHDERVITQRKLAIAMYGYSWLKPAGCTKTMLGRREEEIEREEVERQLREVELQERNAAEIEEAERQAQLDQQRASEAQGGDIGEDGERDLDEDVPDMDDVEGDEFEDEESEEEDDEDDEDLDNDIPEADTAWTYDTTRDPDTESEDEVSSPPLMQQRPPQVQARATIPGSGHYSTAEDQEQAEQEAIANTMLYEDELGEYDQSRDLDDELPDMDGTRNLDDDVPEAEDDDGGWEHTDTELEESDMDISIMPPGATAHHVSMPPPFSNIGQRQRRDLARQSIASQQSDMSTDMRRTSGNVQLPMPQSSRPIPPQTGVRGLVRSQQLLPNFTPDQLGSDFSVSALISTGNTDMSSIGANPAHQAGRGFLDPASARRNLFGAGRSEQPPAQATGSSRSFTSQEQISMMGSVPNLAPHQIAAMGSATMAPRQVSSGGLFTPSPQQQNVQRVQQGLGSVDEPRSRTRSGRVPGGTRGARR</sequence>
<keyword evidence="2" id="KW-1185">Reference proteome</keyword>
<organism evidence="1 2">
    <name type="scientific">Neophaeococcomyces mojaviensis</name>
    <dbReference type="NCBI Taxonomy" id="3383035"/>
    <lineage>
        <taxon>Eukaryota</taxon>
        <taxon>Fungi</taxon>
        <taxon>Dikarya</taxon>
        <taxon>Ascomycota</taxon>
        <taxon>Pezizomycotina</taxon>
        <taxon>Eurotiomycetes</taxon>
        <taxon>Chaetothyriomycetidae</taxon>
        <taxon>Chaetothyriales</taxon>
        <taxon>Chaetothyriales incertae sedis</taxon>
        <taxon>Neophaeococcomyces</taxon>
    </lineage>
</organism>
<accession>A0ACC3AEU0</accession>
<comment type="caution">
    <text evidence="1">The sequence shown here is derived from an EMBL/GenBank/DDBJ whole genome shotgun (WGS) entry which is preliminary data.</text>
</comment>
<gene>
    <name evidence="1" type="ORF">H2198_002175</name>
</gene>
<reference evidence="1" key="1">
    <citation type="submission" date="2022-10" db="EMBL/GenBank/DDBJ databases">
        <title>Culturing micro-colonial fungi from biological soil crusts in the Mojave desert and describing Neophaeococcomyces mojavensis, and introducing the new genera and species Taxawa tesnikishii.</title>
        <authorList>
            <person name="Kurbessoian T."/>
            <person name="Stajich J.E."/>
        </authorList>
    </citation>
    <scope>NUCLEOTIDE SEQUENCE</scope>
    <source>
        <strain evidence="1">JES_112</strain>
    </source>
</reference>
<proteinExistence type="predicted"/>
<dbReference type="Proteomes" id="UP001172386">
    <property type="component" value="Unassembled WGS sequence"/>
</dbReference>
<protein>
    <submittedName>
        <fullName evidence="1">Uncharacterized protein</fullName>
    </submittedName>
</protein>
<name>A0ACC3AEU0_9EURO</name>
<evidence type="ECO:0000313" key="1">
    <source>
        <dbReference type="EMBL" id="KAJ9661016.1"/>
    </source>
</evidence>